<evidence type="ECO:0000259" key="1">
    <source>
        <dbReference type="Pfam" id="PF14534"/>
    </source>
</evidence>
<dbReference type="InterPro" id="IPR027843">
    <property type="entry name" value="DUF4440"/>
</dbReference>
<reference evidence="2 3" key="1">
    <citation type="submission" date="2022-08" db="EMBL/GenBank/DDBJ databases">
        <title>Algoriphagus sp. CAU 1643 isolated from mud.</title>
        <authorList>
            <person name="Kim W."/>
        </authorList>
    </citation>
    <scope>NUCLEOTIDE SEQUENCE [LARGE SCALE GENOMIC DNA]</scope>
    <source>
        <strain evidence="2 3">CAU 1643</strain>
    </source>
</reference>
<dbReference type="EMBL" id="JANWGH010000001">
    <property type="protein sequence ID" value="MCS5490192.1"/>
    <property type="molecule type" value="Genomic_DNA"/>
</dbReference>
<feature type="domain" description="DUF4440" evidence="1">
    <location>
        <begin position="42"/>
        <end position="152"/>
    </location>
</feature>
<dbReference type="Proteomes" id="UP001206788">
    <property type="component" value="Unassembled WGS sequence"/>
</dbReference>
<sequence>MKRVLIILMGVIAFSCGEEPNDEQINDAQIPSFDVEAELEAIERSRAQFLLAFKEKRYSELSQFTTSDMIGVNPGTEDWQEYLQLMRNPSGQFSIDSIQMRPKRTVVVSDSVAYDYGTSTLFYTNSEGENIALDYTFLVIMKKDKVDGRWKIHLDVSSGLVLED</sequence>
<dbReference type="Gene3D" id="3.10.450.50">
    <property type="match status" value="1"/>
</dbReference>
<dbReference type="PROSITE" id="PS51257">
    <property type="entry name" value="PROKAR_LIPOPROTEIN"/>
    <property type="match status" value="1"/>
</dbReference>
<dbReference type="InterPro" id="IPR032710">
    <property type="entry name" value="NTF2-like_dom_sf"/>
</dbReference>
<protein>
    <submittedName>
        <fullName evidence="2">Nuclear transport factor 2 family protein</fullName>
    </submittedName>
</protein>
<evidence type="ECO:0000313" key="2">
    <source>
        <dbReference type="EMBL" id="MCS5490192.1"/>
    </source>
</evidence>
<proteinExistence type="predicted"/>
<comment type="caution">
    <text evidence="2">The sequence shown here is derived from an EMBL/GenBank/DDBJ whole genome shotgun (WGS) entry which is preliminary data.</text>
</comment>
<dbReference type="Pfam" id="PF14534">
    <property type="entry name" value="DUF4440"/>
    <property type="match status" value="1"/>
</dbReference>
<dbReference type="RefSeq" id="WP_259413868.1">
    <property type="nucleotide sequence ID" value="NZ_JANWGH010000001.1"/>
</dbReference>
<organism evidence="2 3">
    <name type="scientific">Algoriphagus limi</name>
    <dbReference type="NCBI Taxonomy" id="2975273"/>
    <lineage>
        <taxon>Bacteria</taxon>
        <taxon>Pseudomonadati</taxon>
        <taxon>Bacteroidota</taxon>
        <taxon>Cytophagia</taxon>
        <taxon>Cytophagales</taxon>
        <taxon>Cyclobacteriaceae</taxon>
        <taxon>Algoriphagus</taxon>
    </lineage>
</organism>
<keyword evidence="3" id="KW-1185">Reference proteome</keyword>
<evidence type="ECO:0000313" key="3">
    <source>
        <dbReference type="Proteomes" id="UP001206788"/>
    </source>
</evidence>
<accession>A0ABT2G8C1</accession>
<dbReference type="SUPFAM" id="SSF54427">
    <property type="entry name" value="NTF2-like"/>
    <property type="match status" value="1"/>
</dbReference>
<gene>
    <name evidence="2" type="ORF">NY014_07115</name>
</gene>
<name>A0ABT2G8C1_9BACT</name>